<sequence length="124" mass="14072">LEFCYIVQKDVIPDKTLDELQDALEHFHQYREIFHQTGVCIDSFSLPRQHSFVHYKALICMFGTPNGLCTSITELKHITVVKKPWQCSNRHCALGQILRTNQCLAKLAAAHADFEARGMLLASG</sequence>
<dbReference type="Proteomes" id="UP000054538">
    <property type="component" value="Unassembled WGS sequence"/>
</dbReference>
<proteinExistence type="predicted"/>
<dbReference type="OrthoDB" id="3199698at2759"/>
<accession>A0A0D0DG23</accession>
<reference evidence="1 2" key="1">
    <citation type="submission" date="2014-04" db="EMBL/GenBank/DDBJ databases">
        <authorList>
            <consortium name="DOE Joint Genome Institute"/>
            <person name="Kuo A."/>
            <person name="Kohler A."/>
            <person name="Jargeat P."/>
            <person name="Nagy L.G."/>
            <person name="Floudas D."/>
            <person name="Copeland A."/>
            <person name="Barry K.W."/>
            <person name="Cichocki N."/>
            <person name="Veneault-Fourrey C."/>
            <person name="LaButti K."/>
            <person name="Lindquist E.A."/>
            <person name="Lipzen A."/>
            <person name="Lundell T."/>
            <person name="Morin E."/>
            <person name="Murat C."/>
            <person name="Sun H."/>
            <person name="Tunlid A."/>
            <person name="Henrissat B."/>
            <person name="Grigoriev I.V."/>
            <person name="Hibbett D.S."/>
            <person name="Martin F."/>
            <person name="Nordberg H.P."/>
            <person name="Cantor M.N."/>
            <person name="Hua S.X."/>
        </authorList>
    </citation>
    <scope>NUCLEOTIDE SEQUENCE [LARGE SCALE GENOMIC DNA]</scope>
    <source>
        <strain evidence="1 2">Ve08.2h10</strain>
    </source>
</reference>
<dbReference type="STRING" id="930991.A0A0D0DG23"/>
<dbReference type="HOGENOM" id="CLU_006344_6_3_1"/>
<keyword evidence="2" id="KW-1185">Reference proteome</keyword>
<evidence type="ECO:0000313" key="2">
    <source>
        <dbReference type="Proteomes" id="UP000054538"/>
    </source>
</evidence>
<protein>
    <submittedName>
        <fullName evidence="1">Uncharacterized protein</fullName>
    </submittedName>
</protein>
<name>A0A0D0DG23_9AGAM</name>
<dbReference type="AlphaFoldDB" id="A0A0D0DG23"/>
<dbReference type="InParanoid" id="A0A0D0DG23"/>
<reference evidence="2" key="2">
    <citation type="submission" date="2015-01" db="EMBL/GenBank/DDBJ databases">
        <title>Evolutionary Origins and Diversification of the Mycorrhizal Mutualists.</title>
        <authorList>
            <consortium name="DOE Joint Genome Institute"/>
            <consortium name="Mycorrhizal Genomics Consortium"/>
            <person name="Kohler A."/>
            <person name="Kuo A."/>
            <person name="Nagy L.G."/>
            <person name="Floudas D."/>
            <person name="Copeland A."/>
            <person name="Barry K.W."/>
            <person name="Cichocki N."/>
            <person name="Veneault-Fourrey C."/>
            <person name="LaButti K."/>
            <person name="Lindquist E.A."/>
            <person name="Lipzen A."/>
            <person name="Lundell T."/>
            <person name="Morin E."/>
            <person name="Murat C."/>
            <person name="Riley R."/>
            <person name="Ohm R."/>
            <person name="Sun H."/>
            <person name="Tunlid A."/>
            <person name="Henrissat B."/>
            <person name="Grigoriev I.V."/>
            <person name="Hibbett D.S."/>
            <person name="Martin F."/>
        </authorList>
    </citation>
    <scope>NUCLEOTIDE SEQUENCE [LARGE SCALE GENOMIC DNA]</scope>
    <source>
        <strain evidence="2">Ve08.2h10</strain>
    </source>
</reference>
<feature type="non-terminal residue" evidence="1">
    <location>
        <position position="1"/>
    </location>
</feature>
<evidence type="ECO:0000313" key="1">
    <source>
        <dbReference type="EMBL" id="KIK76790.1"/>
    </source>
</evidence>
<gene>
    <name evidence="1" type="ORF">PAXRUDRAFT_168749</name>
</gene>
<dbReference type="EMBL" id="KN827293">
    <property type="protein sequence ID" value="KIK76790.1"/>
    <property type="molecule type" value="Genomic_DNA"/>
</dbReference>
<organism evidence="1 2">
    <name type="scientific">Paxillus rubicundulus Ve08.2h10</name>
    <dbReference type="NCBI Taxonomy" id="930991"/>
    <lineage>
        <taxon>Eukaryota</taxon>
        <taxon>Fungi</taxon>
        <taxon>Dikarya</taxon>
        <taxon>Basidiomycota</taxon>
        <taxon>Agaricomycotina</taxon>
        <taxon>Agaricomycetes</taxon>
        <taxon>Agaricomycetidae</taxon>
        <taxon>Boletales</taxon>
        <taxon>Paxilineae</taxon>
        <taxon>Paxillaceae</taxon>
        <taxon>Paxillus</taxon>
    </lineage>
</organism>